<dbReference type="RefSeq" id="XP_009059800.1">
    <property type="nucleotide sequence ID" value="XM_009061552.1"/>
</dbReference>
<dbReference type="Gene3D" id="1.10.20.10">
    <property type="entry name" value="Histone, subunit A"/>
    <property type="match status" value="1"/>
</dbReference>
<feature type="compositionally biased region" description="Basic and acidic residues" evidence="5">
    <location>
        <begin position="260"/>
        <end position="281"/>
    </location>
</feature>
<dbReference type="PANTHER" id="PTHR28598">
    <property type="entry name" value="STAGA COMPLEX 65 SUBUNIT GAMMA"/>
    <property type="match status" value="1"/>
</dbReference>
<dbReference type="InterPro" id="IPR006565">
    <property type="entry name" value="BTP"/>
</dbReference>
<evidence type="ECO:0000313" key="7">
    <source>
        <dbReference type="EMBL" id="ESO89437.1"/>
    </source>
</evidence>
<dbReference type="GO" id="GO:0003713">
    <property type="term" value="F:transcription coactivator activity"/>
    <property type="evidence" value="ECO:0007669"/>
    <property type="project" value="TreeGrafter"/>
</dbReference>
<evidence type="ECO:0000256" key="5">
    <source>
        <dbReference type="SAM" id="MobiDB-lite"/>
    </source>
</evidence>
<evidence type="ECO:0000256" key="2">
    <source>
        <dbReference type="ARBA" id="ARBA00023015"/>
    </source>
</evidence>
<keyword evidence="4" id="KW-0539">Nucleus</keyword>
<evidence type="ECO:0000259" key="6">
    <source>
        <dbReference type="Pfam" id="PF07524"/>
    </source>
</evidence>
<evidence type="ECO:0000313" key="8">
    <source>
        <dbReference type="Proteomes" id="UP000030746"/>
    </source>
</evidence>
<protein>
    <recommendedName>
        <fullName evidence="6">Bromodomain associated domain-containing protein</fullName>
    </recommendedName>
</protein>
<dbReference type="HOGENOM" id="CLU_744505_0_0_1"/>
<dbReference type="InterPro" id="IPR009072">
    <property type="entry name" value="Histone-fold"/>
</dbReference>
<name>V3ZYI0_LOTGI</name>
<evidence type="ECO:0000256" key="1">
    <source>
        <dbReference type="ARBA" id="ARBA00004123"/>
    </source>
</evidence>
<dbReference type="GO" id="GO:0005634">
    <property type="term" value="C:nucleus"/>
    <property type="evidence" value="ECO:0007669"/>
    <property type="project" value="UniProtKB-SubCell"/>
</dbReference>
<keyword evidence="3" id="KW-0804">Transcription</keyword>
<sequence length="372" mass="42017">MTLHTIRLIQYCKKLKQLIHSAQESKANDSDTTYPAAPPIPVLPEVKEKHKPLKPIPFIPPNHNSKFAQGIGDPPPVIDEISNHILLRRSVATVCAHTGFDTSTESVVETLTDILNEFYLNFTHHLRAAADNAAFNSRLNFPDVIEQVYHEIGFGSITCLHDYYQTRVVRYRENLERQCHLLAQEYEKLQEPSQQKSSASQPDTFHVIRIKEEACSEIQFPSLDDNDEGGETEHLLQLDGLGSFEITVEQETTSGLTTEVESKWSHGGKLEHQDSKSKSESIDETDDQTIETPADHLSDGFMSPGSIPVTDILSPPSISRPSKPKKNLTYHTQGQNLNFYCRVKGTYQTILIFVSEKSEKLKANEWKVEKYS</sequence>
<gene>
    <name evidence="7" type="ORF">LOTGIDRAFT_165034</name>
</gene>
<comment type="subcellular location">
    <subcellularLocation>
        <location evidence="1">Nucleus</location>
    </subcellularLocation>
</comment>
<accession>V3ZYI0</accession>
<dbReference type="PANTHER" id="PTHR28598:SF1">
    <property type="entry name" value="STAGA COMPLEX 65 SUBUNIT GAMMA"/>
    <property type="match status" value="1"/>
</dbReference>
<dbReference type="AlphaFoldDB" id="V3ZYI0"/>
<dbReference type="InterPro" id="IPR039460">
    <property type="entry name" value="SUPT7L/Spt7"/>
</dbReference>
<dbReference type="GO" id="GO:0046982">
    <property type="term" value="F:protein heterodimerization activity"/>
    <property type="evidence" value="ECO:0007669"/>
    <property type="project" value="InterPro"/>
</dbReference>
<dbReference type="CTD" id="20239895"/>
<dbReference type="STRING" id="225164.V3ZYI0"/>
<dbReference type="EMBL" id="KB202591">
    <property type="protein sequence ID" value="ESO89437.1"/>
    <property type="molecule type" value="Genomic_DNA"/>
</dbReference>
<feature type="region of interest" description="Disordered" evidence="5">
    <location>
        <begin position="251"/>
        <end position="326"/>
    </location>
</feature>
<feature type="domain" description="Bromodomain associated" evidence="6">
    <location>
        <begin position="84"/>
        <end position="154"/>
    </location>
</feature>
<dbReference type="Proteomes" id="UP000030746">
    <property type="component" value="Unassembled WGS sequence"/>
</dbReference>
<reference evidence="7 8" key="1">
    <citation type="journal article" date="2013" name="Nature">
        <title>Insights into bilaterian evolution from three spiralian genomes.</title>
        <authorList>
            <person name="Simakov O."/>
            <person name="Marletaz F."/>
            <person name="Cho S.J."/>
            <person name="Edsinger-Gonzales E."/>
            <person name="Havlak P."/>
            <person name="Hellsten U."/>
            <person name="Kuo D.H."/>
            <person name="Larsson T."/>
            <person name="Lv J."/>
            <person name="Arendt D."/>
            <person name="Savage R."/>
            <person name="Osoegawa K."/>
            <person name="de Jong P."/>
            <person name="Grimwood J."/>
            <person name="Chapman J.A."/>
            <person name="Shapiro H."/>
            <person name="Aerts A."/>
            <person name="Otillar R.P."/>
            <person name="Terry A.Y."/>
            <person name="Boore J.L."/>
            <person name="Grigoriev I.V."/>
            <person name="Lindberg D.R."/>
            <person name="Seaver E.C."/>
            <person name="Weisblat D.A."/>
            <person name="Putnam N.H."/>
            <person name="Rokhsar D.S."/>
        </authorList>
    </citation>
    <scope>NUCLEOTIDE SEQUENCE [LARGE SCALE GENOMIC DNA]</scope>
</reference>
<evidence type="ECO:0000256" key="3">
    <source>
        <dbReference type="ARBA" id="ARBA00023163"/>
    </source>
</evidence>
<dbReference type="Pfam" id="PF07524">
    <property type="entry name" value="Bromo_TP"/>
    <property type="match status" value="1"/>
</dbReference>
<organism evidence="7 8">
    <name type="scientific">Lottia gigantea</name>
    <name type="common">Giant owl limpet</name>
    <dbReference type="NCBI Taxonomy" id="225164"/>
    <lineage>
        <taxon>Eukaryota</taxon>
        <taxon>Metazoa</taxon>
        <taxon>Spiralia</taxon>
        <taxon>Lophotrochozoa</taxon>
        <taxon>Mollusca</taxon>
        <taxon>Gastropoda</taxon>
        <taxon>Patellogastropoda</taxon>
        <taxon>Lottioidea</taxon>
        <taxon>Lottiidae</taxon>
        <taxon>Lottia</taxon>
    </lineage>
</organism>
<dbReference type="CDD" id="cd06847">
    <property type="entry name" value="HFD_SUPT7L"/>
    <property type="match status" value="1"/>
</dbReference>
<dbReference type="OMA" id="ELSWNSC"/>
<keyword evidence="8" id="KW-1185">Reference proteome</keyword>
<evidence type="ECO:0000256" key="4">
    <source>
        <dbReference type="ARBA" id="ARBA00023242"/>
    </source>
</evidence>
<dbReference type="OrthoDB" id="6021257at2759"/>
<dbReference type="GO" id="GO:0000124">
    <property type="term" value="C:SAGA complex"/>
    <property type="evidence" value="ECO:0007669"/>
    <property type="project" value="InterPro"/>
</dbReference>
<proteinExistence type="predicted"/>
<dbReference type="GeneID" id="20239895"/>
<keyword evidence="2" id="KW-0805">Transcription regulation</keyword>
<dbReference type="KEGG" id="lgi:LOTGIDRAFT_165034"/>